<dbReference type="EMBL" id="NSJF01000004">
    <property type="protein sequence ID" value="PAT34485.1"/>
    <property type="molecule type" value="Genomic_DNA"/>
</dbReference>
<evidence type="ECO:0000256" key="1">
    <source>
        <dbReference type="ARBA" id="ARBA00006484"/>
    </source>
</evidence>
<accession>A0A2A2A7L3</accession>
<dbReference type="PRINTS" id="PR00080">
    <property type="entry name" value="SDRFAMILY"/>
</dbReference>
<dbReference type="GO" id="GO:0016491">
    <property type="term" value="F:oxidoreductase activity"/>
    <property type="evidence" value="ECO:0007669"/>
    <property type="project" value="UniProtKB-KW"/>
</dbReference>
<organism evidence="3 4">
    <name type="scientific">Vandammella animalimorsus</name>
    <dbReference type="NCBI Taxonomy" id="2029117"/>
    <lineage>
        <taxon>Bacteria</taxon>
        <taxon>Pseudomonadati</taxon>
        <taxon>Pseudomonadota</taxon>
        <taxon>Betaproteobacteria</taxon>
        <taxon>Burkholderiales</taxon>
        <taxon>Comamonadaceae</taxon>
        <taxon>Vandammella</taxon>
    </lineage>
</organism>
<name>A0A2A2A7L3_9BURK</name>
<dbReference type="AlphaFoldDB" id="A0A2A2A7L3"/>
<reference evidence="3 4" key="1">
    <citation type="submission" date="2017-08" db="EMBL/GenBank/DDBJ databases">
        <title>WGS of Clinical strains of the CDC Group NO-1 linked to zoonotic infections in humans.</title>
        <authorList>
            <person name="Bernier A.-M."/>
            <person name="Bernard K."/>
        </authorList>
    </citation>
    <scope>NUCLEOTIDE SEQUENCE [LARGE SCALE GENOMIC DNA]</scope>
    <source>
        <strain evidence="3 4">NML03-0146</strain>
    </source>
</reference>
<comment type="caution">
    <text evidence="3">The sequence shown here is derived from an EMBL/GenBank/DDBJ whole genome shotgun (WGS) entry which is preliminary data.</text>
</comment>
<dbReference type="InterPro" id="IPR020904">
    <property type="entry name" value="Sc_DH/Rdtase_CS"/>
</dbReference>
<evidence type="ECO:0000313" key="3">
    <source>
        <dbReference type="EMBL" id="PAT34485.1"/>
    </source>
</evidence>
<dbReference type="InterPro" id="IPR002347">
    <property type="entry name" value="SDR_fam"/>
</dbReference>
<dbReference type="PANTHER" id="PTHR43639:SF9">
    <property type="entry name" value="BLL5898 PROTEIN"/>
    <property type="match status" value="1"/>
</dbReference>
<dbReference type="Gene3D" id="3.40.50.720">
    <property type="entry name" value="NAD(P)-binding Rossmann-like Domain"/>
    <property type="match status" value="1"/>
</dbReference>
<dbReference type="PANTHER" id="PTHR43639">
    <property type="entry name" value="OXIDOREDUCTASE, SHORT-CHAIN DEHYDROGENASE/REDUCTASE FAMILY (AFU_ORTHOLOGUE AFUA_5G02870)"/>
    <property type="match status" value="1"/>
</dbReference>
<evidence type="ECO:0000313" key="4">
    <source>
        <dbReference type="Proteomes" id="UP000217999"/>
    </source>
</evidence>
<dbReference type="SUPFAM" id="SSF51735">
    <property type="entry name" value="NAD(P)-binding Rossmann-fold domains"/>
    <property type="match status" value="1"/>
</dbReference>
<evidence type="ECO:0000256" key="2">
    <source>
        <dbReference type="ARBA" id="ARBA00023002"/>
    </source>
</evidence>
<dbReference type="FunFam" id="3.40.50.720:FF:000084">
    <property type="entry name" value="Short-chain dehydrogenase reductase"/>
    <property type="match status" value="1"/>
</dbReference>
<proteinExistence type="inferred from homology"/>
<dbReference type="PROSITE" id="PS00061">
    <property type="entry name" value="ADH_SHORT"/>
    <property type="match status" value="1"/>
</dbReference>
<dbReference type="InterPro" id="IPR036291">
    <property type="entry name" value="NAD(P)-bd_dom_sf"/>
</dbReference>
<dbReference type="RefSeq" id="WP_095550072.1">
    <property type="nucleotide sequence ID" value="NZ_NSJF01000004.1"/>
</dbReference>
<sequence length="248" mass="25865">MFKNKAVVITGAAQGIGLAVARRFAQEGAHLALLDVDATRLRAACEALRQQGARVHAYEADVSNAQALRDVASQAEQELGPCDVLVSNAGVLLRGPLDGPDALTQWRRTLAVNLDGCFYAAHAWAPQLRRTQGCIVNMASIHAFVAVRNSAAYTASKGGLKQLTQALALELGPSKVRVNAVAPGLTATDMTQGTRQAPTALATYLSRVPLGCAIPPEAVAHAVRFLASPEAACITGITLPVDGGYCAT</sequence>
<protein>
    <submittedName>
        <fullName evidence="3">Dehydrogenase</fullName>
    </submittedName>
</protein>
<dbReference type="PRINTS" id="PR00081">
    <property type="entry name" value="GDHRDH"/>
</dbReference>
<keyword evidence="2" id="KW-0560">Oxidoreductase</keyword>
<dbReference type="CDD" id="cd05233">
    <property type="entry name" value="SDR_c"/>
    <property type="match status" value="1"/>
</dbReference>
<comment type="similarity">
    <text evidence="1">Belongs to the short-chain dehydrogenases/reductases (SDR) family.</text>
</comment>
<dbReference type="Proteomes" id="UP000217999">
    <property type="component" value="Unassembled WGS sequence"/>
</dbReference>
<dbReference type="Pfam" id="PF13561">
    <property type="entry name" value="adh_short_C2"/>
    <property type="match status" value="1"/>
</dbReference>
<gene>
    <name evidence="3" type="ORF">CK620_09395</name>
</gene>